<organism evidence="1 2">
    <name type="scientific">Actinomadura vinacea</name>
    <dbReference type="NCBI Taxonomy" id="115336"/>
    <lineage>
        <taxon>Bacteria</taxon>
        <taxon>Bacillati</taxon>
        <taxon>Actinomycetota</taxon>
        <taxon>Actinomycetes</taxon>
        <taxon>Streptosporangiales</taxon>
        <taxon>Thermomonosporaceae</taxon>
        <taxon>Actinomadura</taxon>
    </lineage>
</organism>
<name>A0ABN3IV62_9ACTN</name>
<dbReference type="RefSeq" id="WP_344589051.1">
    <property type="nucleotide sequence ID" value="NZ_BAAARW010000011.1"/>
</dbReference>
<dbReference type="InterPro" id="IPR036554">
    <property type="entry name" value="GHMP_kinase_C_sf"/>
</dbReference>
<keyword evidence="2" id="KW-1185">Reference proteome</keyword>
<evidence type="ECO:0000313" key="1">
    <source>
        <dbReference type="EMBL" id="GAA2414415.1"/>
    </source>
</evidence>
<comment type="caution">
    <text evidence="1">The sequence shown here is derived from an EMBL/GenBank/DDBJ whole genome shotgun (WGS) entry which is preliminary data.</text>
</comment>
<dbReference type="SUPFAM" id="SSF54211">
    <property type="entry name" value="Ribosomal protein S5 domain 2-like"/>
    <property type="match status" value="1"/>
</dbReference>
<dbReference type="InterPro" id="IPR020568">
    <property type="entry name" value="Ribosomal_Su5_D2-typ_SF"/>
</dbReference>
<sequence>MISTIDSRAAAEPAAAPDARITAYVFERIFGHGPGRVRHVPGTLTLLNSGPAHTGRANAGRALTVAIPWGAIVALGAGPLDLYSMNHHADRHTEGVPPGWAVPALAALHAHGVYAAQMVVNRELPVETGLPNGAETFCAVSQALQDLHGLPALREADGDRPAYMTALHAQRGKALIVNGIGPVEHVPCDLVAAGLRFLIIEAGVRGSVPAARCHRLLVDTAAAALRARDLNSFGTLLDRGHVRGQRALDLALDSAREAGALGGLVVGRCAVALVPVTAVHRVRKSVKASLAGLARRPPRFLTAVPAGR</sequence>
<proteinExistence type="predicted"/>
<dbReference type="Proteomes" id="UP001501231">
    <property type="component" value="Unassembled WGS sequence"/>
</dbReference>
<accession>A0ABN3IV62</accession>
<dbReference type="EMBL" id="BAAARW010000011">
    <property type="protein sequence ID" value="GAA2414415.1"/>
    <property type="molecule type" value="Genomic_DNA"/>
</dbReference>
<evidence type="ECO:0000313" key="2">
    <source>
        <dbReference type="Proteomes" id="UP001501231"/>
    </source>
</evidence>
<reference evidence="1 2" key="1">
    <citation type="journal article" date="2019" name="Int. J. Syst. Evol. Microbiol.">
        <title>The Global Catalogue of Microorganisms (GCM) 10K type strain sequencing project: providing services to taxonomists for standard genome sequencing and annotation.</title>
        <authorList>
            <consortium name="The Broad Institute Genomics Platform"/>
            <consortium name="The Broad Institute Genome Sequencing Center for Infectious Disease"/>
            <person name="Wu L."/>
            <person name="Ma J."/>
        </authorList>
    </citation>
    <scope>NUCLEOTIDE SEQUENCE [LARGE SCALE GENOMIC DNA]</scope>
    <source>
        <strain evidence="1 2">JCM 3325</strain>
    </source>
</reference>
<gene>
    <name evidence="1" type="primary">galK_1</name>
    <name evidence="1" type="ORF">GCM10010191_25490</name>
</gene>
<dbReference type="SUPFAM" id="SSF55060">
    <property type="entry name" value="GHMP Kinase, C-terminal domain"/>
    <property type="match status" value="1"/>
</dbReference>
<protein>
    <submittedName>
        <fullName evidence="1">Galactokinase</fullName>
    </submittedName>
</protein>